<dbReference type="PRINTS" id="PR00326">
    <property type="entry name" value="GTP1OBG"/>
</dbReference>
<comment type="subcellular location">
    <subcellularLocation>
        <location evidence="9">Cytoplasm</location>
    </subcellularLocation>
</comment>
<feature type="binding site" evidence="9">
    <location>
        <begin position="313"/>
        <end position="315"/>
    </location>
    <ligand>
        <name>GTP</name>
        <dbReference type="ChEBI" id="CHEBI:37565"/>
    </ligand>
</feature>
<feature type="domain" description="Obg" evidence="12">
    <location>
        <begin position="3"/>
        <end position="160"/>
    </location>
</feature>
<comment type="subunit">
    <text evidence="9">Monomer.</text>
</comment>
<evidence type="ECO:0000259" key="11">
    <source>
        <dbReference type="PROSITE" id="PS51881"/>
    </source>
</evidence>
<comment type="function">
    <text evidence="9">An essential GTPase which binds GTP, GDP and possibly (p)ppGpp with moderate affinity, with high nucleotide exchange rates and a fairly low GTP hydrolysis rate. Plays a role in control of the cell cycle, stress response, ribosome biogenesis and in those bacteria that undergo differentiation, in morphogenesis control.</text>
</comment>
<gene>
    <name evidence="13" type="primary">obgE</name>
    <name evidence="9" type="synonym">obg</name>
    <name evidence="13" type="ORF">H8S55_09410</name>
</gene>
<feature type="domain" description="OBG-type G" evidence="10">
    <location>
        <begin position="161"/>
        <end position="332"/>
    </location>
</feature>
<dbReference type="InterPro" id="IPR045086">
    <property type="entry name" value="OBG_GTPase"/>
</dbReference>
<dbReference type="Pfam" id="PF09269">
    <property type="entry name" value="DUF1967"/>
    <property type="match status" value="1"/>
</dbReference>
<feature type="binding site" evidence="9">
    <location>
        <begin position="214"/>
        <end position="217"/>
    </location>
    <ligand>
        <name>GTP</name>
        <dbReference type="ChEBI" id="CHEBI:37565"/>
    </ligand>
</feature>
<dbReference type="Pfam" id="PF01926">
    <property type="entry name" value="MMR_HSR1"/>
    <property type="match status" value="1"/>
</dbReference>
<evidence type="ECO:0000256" key="6">
    <source>
        <dbReference type="ARBA" id="ARBA00022801"/>
    </source>
</evidence>
<dbReference type="NCBIfam" id="TIGR00231">
    <property type="entry name" value="small_GTP"/>
    <property type="match status" value="1"/>
</dbReference>
<dbReference type="InterPro" id="IPR006073">
    <property type="entry name" value="GTP-bd"/>
</dbReference>
<comment type="caution">
    <text evidence="13">The sequence shown here is derived from an EMBL/GenBank/DDBJ whole genome shotgun (WGS) entry which is preliminary data.</text>
</comment>
<dbReference type="NCBIfam" id="NF008955">
    <property type="entry name" value="PRK12297.1"/>
    <property type="match status" value="1"/>
</dbReference>
<feature type="binding site" evidence="9">
    <location>
        <position position="174"/>
    </location>
    <ligand>
        <name>Mg(2+)</name>
        <dbReference type="ChEBI" id="CHEBI:18420"/>
    </ligand>
</feature>
<dbReference type="Gene3D" id="2.70.210.12">
    <property type="entry name" value="GTP1/OBG domain"/>
    <property type="match status" value="1"/>
</dbReference>
<evidence type="ECO:0000256" key="5">
    <source>
        <dbReference type="ARBA" id="ARBA00022741"/>
    </source>
</evidence>
<dbReference type="HAMAP" id="MF_01454">
    <property type="entry name" value="GTPase_Obg"/>
    <property type="match status" value="1"/>
</dbReference>
<comment type="cofactor">
    <cofactor evidence="1 9">
        <name>Mg(2+)</name>
        <dbReference type="ChEBI" id="CHEBI:18420"/>
    </cofactor>
</comment>
<dbReference type="NCBIfam" id="NF008954">
    <property type="entry name" value="PRK12296.1"/>
    <property type="match status" value="1"/>
</dbReference>
<evidence type="ECO:0000256" key="3">
    <source>
        <dbReference type="ARBA" id="ARBA00022490"/>
    </source>
</evidence>
<feature type="domain" description="OCT" evidence="11">
    <location>
        <begin position="345"/>
        <end position="426"/>
    </location>
</feature>
<dbReference type="PANTHER" id="PTHR11702:SF31">
    <property type="entry name" value="MITOCHONDRIAL RIBOSOME-ASSOCIATED GTPASE 2"/>
    <property type="match status" value="1"/>
</dbReference>
<dbReference type="PROSITE" id="PS00905">
    <property type="entry name" value="GTP1_OBG"/>
    <property type="match status" value="1"/>
</dbReference>
<evidence type="ECO:0000259" key="12">
    <source>
        <dbReference type="PROSITE" id="PS51883"/>
    </source>
</evidence>
<evidence type="ECO:0000256" key="9">
    <source>
        <dbReference type="HAMAP-Rule" id="MF_01454"/>
    </source>
</evidence>
<dbReference type="EMBL" id="JACOPN010000006">
    <property type="protein sequence ID" value="MBC5717535.1"/>
    <property type="molecule type" value="Genomic_DNA"/>
</dbReference>
<dbReference type="GO" id="GO:0005737">
    <property type="term" value="C:cytoplasm"/>
    <property type="evidence" value="ECO:0007669"/>
    <property type="project" value="UniProtKB-SubCell"/>
</dbReference>
<dbReference type="GO" id="GO:0005525">
    <property type="term" value="F:GTP binding"/>
    <property type="evidence" value="ECO:0007669"/>
    <property type="project" value="UniProtKB-UniRule"/>
</dbReference>
<dbReference type="Gene3D" id="3.40.50.300">
    <property type="entry name" value="P-loop containing nucleotide triphosphate hydrolases"/>
    <property type="match status" value="1"/>
</dbReference>
<dbReference type="SUPFAM" id="SSF52540">
    <property type="entry name" value="P-loop containing nucleoside triphosphate hydrolases"/>
    <property type="match status" value="1"/>
</dbReference>
<dbReference type="PANTHER" id="PTHR11702">
    <property type="entry name" value="DEVELOPMENTALLY REGULATED GTP-BINDING PROTEIN-RELATED"/>
    <property type="match status" value="1"/>
</dbReference>
<dbReference type="InterPro" id="IPR006074">
    <property type="entry name" value="GTP1-OBG_CS"/>
</dbReference>
<dbReference type="InterPro" id="IPR015349">
    <property type="entry name" value="OCT_dom"/>
</dbReference>
<accession>A0A8J6IYF3</accession>
<keyword evidence="4 9" id="KW-0479">Metal-binding</keyword>
<dbReference type="InterPro" id="IPR036346">
    <property type="entry name" value="GTP-bd_prot_GTP1/OBG_C_sf"/>
</dbReference>
<evidence type="ECO:0000256" key="4">
    <source>
        <dbReference type="ARBA" id="ARBA00022723"/>
    </source>
</evidence>
<dbReference type="InterPro" id="IPR027417">
    <property type="entry name" value="P-loop_NTPase"/>
</dbReference>
<dbReference type="AlphaFoldDB" id="A0A8J6IYF3"/>
<dbReference type="RefSeq" id="WP_147562944.1">
    <property type="nucleotide sequence ID" value="NZ_JACOPN010000006.1"/>
</dbReference>
<dbReference type="NCBIfam" id="TIGR02729">
    <property type="entry name" value="Obg_CgtA"/>
    <property type="match status" value="1"/>
</dbReference>
<keyword evidence="6 9" id="KW-0378">Hydrolase</keyword>
<organism evidence="13 14">
    <name type="scientific">Flintibacter faecis</name>
    <dbReference type="NCBI Taxonomy" id="2763047"/>
    <lineage>
        <taxon>Bacteria</taxon>
        <taxon>Bacillati</taxon>
        <taxon>Bacillota</taxon>
        <taxon>Clostridia</taxon>
        <taxon>Eubacteriales</taxon>
        <taxon>Flintibacter</taxon>
    </lineage>
</organism>
<dbReference type="GO" id="GO:0042254">
    <property type="term" value="P:ribosome biogenesis"/>
    <property type="evidence" value="ECO:0007669"/>
    <property type="project" value="UniProtKB-UniRule"/>
</dbReference>
<dbReference type="InterPro" id="IPR036726">
    <property type="entry name" value="GTP1_OBG_dom_sf"/>
</dbReference>
<dbReference type="Gene3D" id="3.30.300.350">
    <property type="entry name" value="GTP-binding protein OBG, C-terminal domain"/>
    <property type="match status" value="1"/>
</dbReference>
<keyword evidence="14" id="KW-1185">Reference proteome</keyword>
<keyword evidence="8 9" id="KW-0342">GTP-binding</keyword>
<keyword evidence="7 9" id="KW-0460">Magnesium</keyword>
<evidence type="ECO:0000313" key="14">
    <source>
        <dbReference type="Proteomes" id="UP000602260"/>
    </source>
</evidence>
<name>A0A8J6IYF3_9FIRM</name>
<proteinExistence type="inferred from homology"/>
<dbReference type="NCBIfam" id="NF008956">
    <property type="entry name" value="PRK12299.1"/>
    <property type="match status" value="1"/>
</dbReference>
<evidence type="ECO:0000256" key="2">
    <source>
        <dbReference type="ARBA" id="ARBA00007699"/>
    </source>
</evidence>
<dbReference type="SUPFAM" id="SSF102741">
    <property type="entry name" value="Obg GTP-binding protein C-terminal domain"/>
    <property type="match status" value="1"/>
</dbReference>
<dbReference type="PROSITE" id="PS51883">
    <property type="entry name" value="OBG"/>
    <property type="match status" value="1"/>
</dbReference>
<dbReference type="PROSITE" id="PS51881">
    <property type="entry name" value="OCT"/>
    <property type="match status" value="1"/>
</dbReference>
<evidence type="ECO:0000256" key="7">
    <source>
        <dbReference type="ARBA" id="ARBA00022842"/>
    </source>
</evidence>
<evidence type="ECO:0000256" key="1">
    <source>
        <dbReference type="ARBA" id="ARBA00001946"/>
    </source>
</evidence>
<feature type="binding site" evidence="9">
    <location>
        <begin position="167"/>
        <end position="174"/>
    </location>
    <ligand>
        <name>GTP</name>
        <dbReference type="ChEBI" id="CHEBI:37565"/>
    </ligand>
</feature>
<dbReference type="PROSITE" id="PS51710">
    <property type="entry name" value="G_OBG"/>
    <property type="match status" value="1"/>
</dbReference>
<dbReference type="FunFam" id="2.70.210.12:FF:000001">
    <property type="entry name" value="GTPase Obg"/>
    <property type="match status" value="1"/>
</dbReference>
<reference evidence="13" key="1">
    <citation type="submission" date="2020-08" db="EMBL/GenBank/DDBJ databases">
        <title>Genome public.</title>
        <authorList>
            <person name="Liu C."/>
            <person name="Sun Q."/>
        </authorList>
    </citation>
    <scope>NUCLEOTIDE SEQUENCE</scope>
    <source>
        <strain evidence="13">BX5</strain>
    </source>
</reference>
<keyword evidence="5 9" id="KW-0547">Nucleotide-binding</keyword>
<evidence type="ECO:0000313" key="13">
    <source>
        <dbReference type="EMBL" id="MBC5717535.1"/>
    </source>
</evidence>
<dbReference type="NCBIfam" id="TIGR03595">
    <property type="entry name" value="Obg_CgtA_exten"/>
    <property type="match status" value="1"/>
</dbReference>
<dbReference type="Pfam" id="PF01018">
    <property type="entry name" value="GTP1_OBG"/>
    <property type="match status" value="1"/>
</dbReference>
<sequence length="426" mass="47044">MAAPFVDTARITVRSGNGGNGVVSFHREKYVAAGGPDGGDGGRGGNVVVMVNDHMSTLMDFRYKRKYVAENGMDGQGKRCTGKDGADLILRVPRGTIIRDAETREIIKDMSDEQPFILCKGGRGGWGNKHFATPTRQVPRFAKAGLPGESRDVVLELKLLADVGLVGFPNVGKSTLLSVVSRAQPKIANYHFTTLFPNLGVVYVEEGVSFVMADIPGIIEGAADGAGLGHDFLRHIDRCRLLIHVVDVSGSEGRDPVEDFEAINAELEQYSPELASRKMIVAANKVDIMTDPSLLEKLRAHVEGKGYELFEISAAAHQGVRELVKRAAQELAQLPAVVVYEPTYVERPPEVDTSGEVNIQQFDETWVVEAPWLQRLIANVNFSDFESRNWFDRMLRQSGLFDKLEEMGIRDGDIVSMYDLEFEYQR</sequence>
<feature type="binding site" evidence="9">
    <location>
        <begin position="284"/>
        <end position="287"/>
    </location>
    <ligand>
        <name>GTP</name>
        <dbReference type="ChEBI" id="CHEBI:37565"/>
    </ligand>
</feature>
<feature type="binding site" evidence="9">
    <location>
        <position position="194"/>
    </location>
    <ligand>
        <name>Mg(2+)</name>
        <dbReference type="ChEBI" id="CHEBI:18420"/>
    </ligand>
</feature>
<evidence type="ECO:0000256" key="8">
    <source>
        <dbReference type="ARBA" id="ARBA00023134"/>
    </source>
</evidence>
<evidence type="ECO:0000259" key="10">
    <source>
        <dbReference type="PROSITE" id="PS51710"/>
    </source>
</evidence>
<dbReference type="InterPro" id="IPR014100">
    <property type="entry name" value="GTP-bd_Obg/CgtA"/>
</dbReference>
<dbReference type="SUPFAM" id="SSF82051">
    <property type="entry name" value="Obg GTP-binding protein N-terminal domain"/>
    <property type="match status" value="1"/>
</dbReference>
<dbReference type="Proteomes" id="UP000602260">
    <property type="component" value="Unassembled WGS sequence"/>
</dbReference>
<keyword evidence="3 9" id="KW-0963">Cytoplasm</keyword>
<protein>
    <recommendedName>
        <fullName evidence="9">GTPase Obg</fullName>
        <ecNumber evidence="9">3.6.5.-</ecNumber>
    </recommendedName>
    <alternativeName>
        <fullName evidence="9">GTP-binding protein Obg</fullName>
    </alternativeName>
</protein>
<dbReference type="GO" id="GO:0003924">
    <property type="term" value="F:GTPase activity"/>
    <property type="evidence" value="ECO:0007669"/>
    <property type="project" value="UniProtKB-UniRule"/>
</dbReference>
<dbReference type="InterPro" id="IPR006169">
    <property type="entry name" value="GTP1_OBG_dom"/>
</dbReference>
<dbReference type="CDD" id="cd01898">
    <property type="entry name" value="Obg"/>
    <property type="match status" value="1"/>
</dbReference>
<dbReference type="InterPro" id="IPR005225">
    <property type="entry name" value="Small_GTP-bd"/>
</dbReference>
<comment type="similarity">
    <text evidence="2 9">Belongs to the TRAFAC class OBG-HflX-like GTPase superfamily. OBG GTPase family.</text>
</comment>
<feature type="binding site" evidence="9">
    <location>
        <begin position="192"/>
        <end position="196"/>
    </location>
    <ligand>
        <name>GTP</name>
        <dbReference type="ChEBI" id="CHEBI:37565"/>
    </ligand>
</feature>
<dbReference type="GO" id="GO:0000287">
    <property type="term" value="F:magnesium ion binding"/>
    <property type="evidence" value="ECO:0007669"/>
    <property type="project" value="InterPro"/>
</dbReference>
<dbReference type="InterPro" id="IPR031167">
    <property type="entry name" value="G_OBG"/>
</dbReference>
<dbReference type="EC" id="3.6.5.-" evidence="9"/>